<dbReference type="InterPro" id="IPR036388">
    <property type="entry name" value="WH-like_DNA-bd_sf"/>
</dbReference>
<dbReference type="PANTHER" id="PTHR30537:SF5">
    <property type="entry name" value="HTH-TYPE TRANSCRIPTIONAL ACTIVATOR TTDR-RELATED"/>
    <property type="match status" value="1"/>
</dbReference>
<name>A0AA40TTB2_9PSED</name>
<dbReference type="SUPFAM" id="SSF53850">
    <property type="entry name" value="Periplasmic binding protein-like II"/>
    <property type="match status" value="1"/>
</dbReference>
<dbReference type="InterPro" id="IPR036390">
    <property type="entry name" value="WH_DNA-bd_sf"/>
</dbReference>
<dbReference type="Pfam" id="PF00126">
    <property type="entry name" value="HTH_1"/>
    <property type="match status" value="1"/>
</dbReference>
<evidence type="ECO:0000313" key="7">
    <source>
        <dbReference type="Proteomes" id="UP000050523"/>
    </source>
</evidence>
<dbReference type="SUPFAM" id="SSF46785">
    <property type="entry name" value="Winged helix' DNA-binding domain"/>
    <property type="match status" value="1"/>
</dbReference>
<dbReference type="PROSITE" id="PS50931">
    <property type="entry name" value="HTH_LYSR"/>
    <property type="match status" value="1"/>
</dbReference>
<dbReference type="GO" id="GO:0003700">
    <property type="term" value="F:DNA-binding transcription factor activity"/>
    <property type="evidence" value="ECO:0007669"/>
    <property type="project" value="InterPro"/>
</dbReference>
<comment type="caution">
    <text evidence="6">The sequence shown here is derived from an EMBL/GenBank/DDBJ whole genome shotgun (WGS) entry which is preliminary data.</text>
</comment>
<dbReference type="InterPro" id="IPR000847">
    <property type="entry name" value="LysR_HTH_N"/>
</dbReference>
<dbReference type="CDD" id="cd08422">
    <property type="entry name" value="PBP2_CrgA_like"/>
    <property type="match status" value="1"/>
</dbReference>
<reference evidence="6 7" key="1">
    <citation type="submission" date="2015-09" db="EMBL/GenBank/DDBJ databases">
        <title>Genome announcement of multiple Pseudomonas syringae strains.</title>
        <authorList>
            <person name="Thakur S."/>
            <person name="Wang P.W."/>
            <person name="Gong Y."/>
            <person name="Weir B.S."/>
            <person name="Guttman D.S."/>
        </authorList>
    </citation>
    <scope>NUCLEOTIDE SEQUENCE [LARGE SCALE GENOMIC DNA]</scope>
    <source>
        <strain evidence="6 7">ICMP9151</strain>
    </source>
</reference>
<dbReference type="GO" id="GO:0006351">
    <property type="term" value="P:DNA-templated transcription"/>
    <property type="evidence" value="ECO:0007669"/>
    <property type="project" value="TreeGrafter"/>
</dbReference>
<dbReference type="EMBL" id="LJRO01000458">
    <property type="protein sequence ID" value="KPY92050.1"/>
    <property type="molecule type" value="Genomic_DNA"/>
</dbReference>
<evidence type="ECO:0000256" key="4">
    <source>
        <dbReference type="ARBA" id="ARBA00023163"/>
    </source>
</evidence>
<dbReference type="Gene3D" id="3.40.190.290">
    <property type="match status" value="1"/>
</dbReference>
<keyword evidence="2" id="KW-0805">Transcription regulation</keyword>
<proteinExistence type="inferred from homology"/>
<dbReference type="FunFam" id="1.10.10.10:FF:000001">
    <property type="entry name" value="LysR family transcriptional regulator"/>
    <property type="match status" value="1"/>
</dbReference>
<gene>
    <name evidence="6" type="ORF">ALO43_03448</name>
</gene>
<feature type="domain" description="HTH lysR-type" evidence="5">
    <location>
        <begin position="11"/>
        <end position="68"/>
    </location>
</feature>
<dbReference type="AlphaFoldDB" id="A0AA40TTB2"/>
<evidence type="ECO:0000313" key="6">
    <source>
        <dbReference type="EMBL" id="KPY92050.1"/>
    </source>
</evidence>
<dbReference type="RefSeq" id="WP_054998252.1">
    <property type="nucleotide sequence ID" value="NZ_LJRO01000458.1"/>
</dbReference>
<keyword evidence="3" id="KW-0238">DNA-binding</keyword>
<dbReference type="InterPro" id="IPR005119">
    <property type="entry name" value="LysR_subst-bd"/>
</dbReference>
<dbReference type="Proteomes" id="UP000050523">
    <property type="component" value="Unassembled WGS sequence"/>
</dbReference>
<dbReference type="GO" id="GO:0043565">
    <property type="term" value="F:sequence-specific DNA binding"/>
    <property type="evidence" value="ECO:0007669"/>
    <property type="project" value="TreeGrafter"/>
</dbReference>
<evidence type="ECO:0000256" key="2">
    <source>
        <dbReference type="ARBA" id="ARBA00023015"/>
    </source>
</evidence>
<dbReference type="PANTHER" id="PTHR30537">
    <property type="entry name" value="HTH-TYPE TRANSCRIPTIONAL REGULATOR"/>
    <property type="match status" value="1"/>
</dbReference>
<protein>
    <submittedName>
        <fullName evidence="6">Transcriptional regulator, LysR family</fullName>
    </submittedName>
</protein>
<organism evidence="6 7">
    <name type="scientific">Pseudomonas tremae</name>
    <dbReference type="NCBI Taxonomy" id="200454"/>
    <lineage>
        <taxon>Bacteria</taxon>
        <taxon>Pseudomonadati</taxon>
        <taxon>Pseudomonadota</taxon>
        <taxon>Gammaproteobacteria</taxon>
        <taxon>Pseudomonadales</taxon>
        <taxon>Pseudomonadaceae</taxon>
        <taxon>Pseudomonas</taxon>
    </lineage>
</organism>
<dbReference type="InterPro" id="IPR058163">
    <property type="entry name" value="LysR-type_TF_proteobact-type"/>
</dbReference>
<accession>A0AA40TTB2</accession>
<dbReference type="Pfam" id="PF03466">
    <property type="entry name" value="LysR_substrate"/>
    <property type="match status" value="1"/>
</dbReference>
<sequence>MHSLHELLTRFNLEDLVTFVAVAEHSSFSDAANAIGRDPTIVSRRVTRLEKNLGVRLLSRTTRKVALTEAGSQYYRRVRGVLDELDNAGTEASNLATTPQGLLRVSLPITFGRQWIAPLLPAFLSQHPQIRIDAVFSDRYVDLVAEGFDVAIRVGPQRDSTLTAKYIAPFKSALFASPGYLANHGIPQTPSDLGDHSCLGFTSHKSWPEWVLTKDGERAALKPSGPLITDNSEALLFAATQGLGIIMSPDWLAGPDVKAGNLVEVLPGWEGSGTGGVYAIMPPGRLVPTKTRIFVDEVNTKIRAAWAY</sequence>
<keyword evidence="4" id="KW-0804">Transcription</keyword>
<comment type="similarity">
    <text evidence="1">Belongs to the LysR transcriptional regulatory family.</text>
</comment>
<dbReference type="Gene3D" id="1.10.10.10">
    <property type="entry name" value="Winged helix-like DNA-binding domain superfamily/Winged helix DNA-binding domain"/>
    <property type="match status" value="1"/>
</dbReference>
<evidence type="ECO:0000256" key="3">
    <source>
        <dbReference type="ARBA" id="ARBA00023125"/>
    </source>
</evidence>
<evidence type="ECO:0000256" key="1">
    <source>
        <dbReference type="ARBA" id="ARBA00009437"/>
    </source>
</evidence>
<evidence type="ECO:0000259" key="5">
    <source>
        <dbReference type="PROSITE" id="PS50931"/>
    </source>
</evidence>